<reference evidence="2" key="1">
    <citation type="submission" date="2023-06" db="EMBL/GenBank/DDBJ databases">
        <title>Genome-scale phylogeny and comparative genomics of the fungal order Sordariales.</title>
        <authorList>
            <consortium name="Lawrence Berkeley National Laboratory"/>
            <person name="Hensen N."/>
            <person name="Bonometti L."/>
            <person name="Westerberg I."/>
            <person name="Brannstrom I.O."/>
            <person name="Guillou S."/>
            <person name="Cros-Aarteil S."/>
            <person name="Calhoun S."/>
            <person name="Haridas S."/>
            <person name="Kuo A."/>
            <person name="Mondo S."/>
            <person name="Pangilinan J."/>
            <person name="Riley R."/>
            <person name="LaButti K."/>
            <person name="Andreopoulos B."/>
            <person name="Lipzen A."/>
            <person name="Chen C."/>
            <person name="Yanf M."/>
            <person name="Daum C."/>
            <person name="Ng V."/>
            <person name="Clum A."/>
            <person name="Steindorff A."/>
            <person name="Ohm R."/>
            <person name="Martin F."/>
            <person name="Silar P."/>
            <person name="Natvig D."/>
            <person name="Lalanne C."/>
            <person name="Gautier V."/>
            <person name="Ament-velasquez S.L."/>
            <person name="Kruys A."/>
            <person name="Hutchinson M.I."/>
            <person name="Powell A.J."/>
            <person name="Barry K."/>
            <person name="Miller A.N."/>
            <person name="Grigoriev I.V."/>
            <person name="Debuchy R."/>
            <person name="Gladieux P."/>
            <person name="Thoren M.H."/>
            <person name="Johannesson H."/>
        </authorList>
    </citation>
    <scope>NUCLEOTIDE SEQUENCE</scope>
    <source>
        <strain evidence="2">SMH3187-1</strain>
    </source>
</reference>
<evidence type="ECO:0000313" key="3">
    <source>
        <dbReference type="Proteomes" id="UP001172155"/>
    </source>
</evidence>
<evidence type="ECO:0000313" key="2">
    <source>
        <dbReference type="EMBL" id="KAK0747046.1"/>
    </source>
</evidence>
<organism evidence="2 3">
    <name type="scientific">Schizothecium vesticola</name>
    <dbReference type="NCBI Taxonomy" id="314040"/>
    <lineage>
        <taxon>Eukaryota</taxon>
        <taxon>Fungi</taxon>
        <taxon>Dikarya</taxon>
        <taxon>Ascomycota</taxon>
        <taxon>Pezizomycotina</taxon>
        <taxon>Sordariomycetes</taxon>
        <taxon>Sordariomycetidae</taxon>
        <taxon>Sordariales</taxon>
        <taxon>Schizotheciaceae</taxon>
        <taxon>Schizothecium</taxon>
    </lineage>
</organism>
<name>A0AA40K5T9_9PEZI</name>
<accession>A0AA40K5T9</accession>
<sequence length="229" mass="23417">MKLLHLLPLLSLAHSAPSPQTLTPIPPDSTSVHVNNMTTYGTGCPIGGGPIAQATKDGRPIFAFTEWGLSLPDPDSETPGAAEKWCSEEIDLGGGPVGMRMRIESVTVSGVATLGAGTKLAVAVETRLGGVEGGVSSLLPFSGALIEGAFEVALVTEPTDVWSECVPASGVVPHLSIKVTAGLVGTEVGGGMYSTGTLAGESRDLKKALKVRFTPVWQPCSSTGVLVPS</sequence>
<dbReference type="AlphaFoldDB" id="A0AA40K5T9"/>
<keyword evidence="1" id="KW-0732">Signal</keyword>
<dbReference type="Pfam" id="PF14273">
    <property type="entry name" value="DUF4360"/>
    <property type="match status" value="1"/>
</dbReference>
<evidence type="ECO:0000256" key="1">
    <source>
        <dbReference type="SAM" id="SignalP"/>
    </source>
</evidence>
<dbReference type="Proteomes" id="UP001172155">
    <property type="component" value="Unassembled WGS sequence"/>
</dbReference>
<comment type="caution">
    <text evidence="2">The sequence shown here is derived from an EMBL/GenBank/DDBJ whole genome shotgun (WGS) entry which is preliminary data.</text>
</comment>
<dbReference type="EMBL" id="JAUKUD010000004">
    <property type="protein sequence ID" value="KAK0747046.1"/>
    <property type="molecule type" value="Genomic_DNA"/>
</dbReference>
<feature type="chain" id="PRO_5041349351" evidence="1">
    <location>
        <begin position="16"/>
        <end position="229"/>
    </location>
</feature>
<gene>
    <name evidence="2" type="ORF">B0T18DRAFT_326443</name>
</gene>
<proteinExistence type="predicted"/>
<protein>
    <submittedName>
        <fullName evidence="2">Uncharacterized protein</fullName>
    </submittedName>
</protein>
<dbReference type="InterPro" id="IPR025649">
    <property type="entry name" value="DUF4360"/>
</dbReference>
<feature type="signal peptide" evidence="1">
    <location>
        <begin position="1"/>
        <end position="15"/>
    </location>
</feature>
<keyword evidence="3" id="KW-1185">Reference proteome</keyword>